<dbReference type="PANTHER" id="PTHR19211:SF5">
    <property type="entry name" value="ELONGATION FACTOR 3A-RELATED"/>
    <property type="match status" value="1"/>
</dbReference>
<dbReference type="PANTHER" id="PTHR19211">
    <property type="entry name" value="ATP-BINDING TRANSPORT PROTEIN-RELATED"/>
    <property type="match status" value="1"/>
</dbReference>
<name>A0A699ZP02_HAELA</name>
<dbReference type="GO" id="GO:0003723">
    <property type="term" value="F:RNA binding"/>
    <property type="evidence" value="ECO:0007669"/>
    <property type="project" value="UniProtKB-KW"/>
</dbReference>
<evidence type="ECO:0000256" key="4">
    <source>
        <dbReference type="ARBA" id="ARBA00022490"/>
    </source>
</evidence>
<feature type="domain" description="ABC transporter" evidence="13">
    <location>
        <begin position="207"/>
        <end position="415"/>
    </location>
</feature>
<dbReference type="EMBL" id="BLLF01001640">
    <property type="protein sequence ID" value="GFH20464.1"/>
    <property type="molecule type" value="Genomic_DNA"/>
</dbReference>
<evidence type="ECO:0000256" key="12">
    <source>
        <dbReference type="ARBA" id="ARBA00049360"/>
    </source>
</evidence>
<evidence type="ECO:0000313" key="14">
    <source>
        <dbReference type="EMBL" id="GFH20464.1"/>
    </source>
</evidence>
<proteinExistence type="inferred from homology"/>
<keyword evidence="15" id="KW-1185">Reference proteome</keyword>
<dbReference type="InterPro" id="IPR003439">
    <property type="entry name" value="ABC_transporter-like_ATP-bd"/>
</dbReference>
<dbReference type="InterPro" id="IPR017871">
    <property type="entry name" value="ABC_transporter-like_CS"/>
</dbReference>
<accession>A0A699ZP02</accession>
<dbReference type="InterPro" id="IPR047038">
    <property type="entry name" value="eEF3_chromodomain-like_sf"/>
</dbReference>
<feature type="domain" description="ABC transporter" evidence="13">
    <location>
        <begin position="441"/>
        <end position="754"/>
    </location>
</feature>
<comment type="catalytic activity">
    <reaction evidence="12">
        <text>ATP + H2O = ADP + phosphate + H(+)</text>
        <dbReference type="Rhea" id="RHEA:13065"/>
        <dbReference type="ChEBI" id="CHEBI:15377"/>
        <dbReference type="ChEBI" id="CHEBI:15378"/>
        <dbReference type="ChEBI" id="CHEBI:30616"/>
        <dbReference type="ChEBI" id="CHEBI:43474"/>
        <dbReference type="ChEBI" id="CHEBI:456216"/>
    </reaction>
</comment>
<evidence type="ECO:0000256" key="10">
    <source>
        <dbReference type="ARBA" id="ARBA00022884"/>
    </source>
</evidence>
<dbReference type="GO" id="GO:0005524">
    <property type="term" value="F:ATP binding"/>
    <property type="evidence" value="ECO:0007669"/>
    <property type="project" value="UniProtKB-KW"/>
</dbReference>
<keyword evidence="10" id="KW-0694">RNA-binding</keyword>
<keyword evidence="9" id="KW-0067">ATP-binding</keyword>
<dbReference type="Pfam" id="PF00005">
    <property type="entry name" value="ABC_tran"/>
    <property type="match status" value="2"/>
</dbReference>
<evidence type="ECO:0000256" key="3">
    <source>
        <dbReference type="ARBA" id="ARBA00011054"/>
    </source>
</evidence>
<evidence type="ECO:0000256" key="8">
    <source>
        <dbReference type="ARBA" id="ARBA00022801"/>
    </source>
</evidence>
<keyword evidence="7" id="KW-0251">Elongation factor</keyword>
<keyword evidence="4" id="KW-0963">Cytoplasm</keyword>
<comment type="pathway">
    <text evidence="2">Protein biosynthesis; polypeptide chain elongation.</text>
</comment>
<dbReference type="InterPro" id="IPR016024">
    <property type="entry name" value="ARM-type_fold"/>
</dbReference>
<evidence type="ECO:0000256" key="11">
    <source>
        <dbReference type="ARBA" id="ARBA00022917"/>
    </source>
</evidence>
<keyword evidence="8" id="KW-0378">Hydrolase</keyword>
<dbReference type="CDD" id="cd03221">
    <property type="entry name" value="ABCF_EF-3"/>
    <property type="match status" value="2"/>
</dbReference>
<dbReference type="InterPro" id="IPR015688">
    <property type="entry name" value="eEF3_ABC2_chromodomain-like"/>
</dbReference>
<dbReference type="InterPro" id="IPR027417">
    <property type="entry name" value="P-loop_NTPase"/>
</dbReference>
<gene>
    <name evidence="14" type="ORF">HaLaN_17589</name>
</gene>
<comment type="caution">
    <text evidence="14">The sequence shown here is derived from an EMBL/GenBank/DDBJ whole genome shotgun (WGS) entry which is preliminary data.</text>
</comment>
<comment type="similarity">
    <text evidence="3">Belongs to the ABC transporter superfamily. ABCF family. EF3 subfamily.</text>
</comment>
<evidence type="ECO:0000259" key="13">
    <source>
        <dbReference type="PROSITE" id="PS50893"/>
    </source>
</evidence>
<protein>
    <recommendedName>
        <fullName evidence="13">ABC transporter domain-containing protein</fullName>
    </recommendedName>
</protein>
<dbReference type="Pfam" id="PF24984">
    <property type="entry name" value="HEAT_EF3_GNC1"/>
    <property type="match status" value="1"/>
</dbReference>
<dbReference type="SUPFAM" id="SSF52540">
    <property type="entry name" value="P-loop containing nucleoside triphosphate hydrolases"/>
    <property type="match status" value="2"/>
</dbReference>
<reference evidence="14 15" key="1">
    <citation type="submission" date="2020-02" db="EMBL/GenBank/DDBJ databases">
        <title>Draft genome sequence of Haematococcus lacustris strain NIES-144.</title>
        <authorList>
            <person name="Morimoto D."/>
            <person name="Nakagawa S."/>
            <person name="Yoshida T."/>
            <person name="Sawayama S."/>
        </authorList>
    </citation>
    <scope>NUCLEOTIDE SEQUENCE [LARGE SCALE GENOMIC DNA]</scope>
    <source>
        <strain evidence="14 15">NIES-144</strain>
    </source>
</reference>
<dbReference type="PROSITE" id="PS00211">
    <property type="entry name" value="ABC_TRANSPORTER_1"/>
    <property type="match status" value="2"/>
</dbReference>
<evidence type="ECO:0000256" key="5">
    <source>
        <dbReference type="ARBA" id="ARBA00022737"/>
    </source>
</evidence>
<keyword evidence="5" id="KW-0677">Repeat</keyword>
<dbReference type="GO" id="GO:0005737">
    <property type="term" value="C:cytoplasm"/>
    <property type="evidence" value="ECO:0007669"/>
    <property type="project" value="UniProtKB-SubCell"/>
</dbReference>
<keyword evidence="11" id="KW-0648">Protein biosynthesis</keyword>
<dbReference type="Gene3D" id="1.25.10.10">
    <property type="entry name" value="Leucine-rich Repeat Variant"/>
    <property type="match status" value="1"/>
</dbReference>
<dbReference type="GO" id="GO:0003746">
    <property type="term" value="F:translation elongation factor activity"/>
    <property type="evidence" value="ECO:0007669"/>
    <property type="project" value="UniProtKB-KW"/>
</dbReference>
<evidence type="ECO:0000256" key="1">
    <source>
        <dbReference type="ARBA" id="ARBA00004496"/>
    </source>
</evidence>
<dbReference type="GO" id="GO:0016887">
    <property type="term" value="F:ATP hydrolysis activity"/>
    <property type="evidence" value="ECO:0007669"/>
    <property type="project" value="InterPro"/>
</dbReference>
<dbReference type="CDD" id="cd18626">
    <property type="entry name" value="CD_eEF3"/>
    <property type="match status" value="1"/>
</dbReference>
<dbReference type="Gene3D" id="3.40.50.300">
    <property type="entry name" value="P-loop containing nucleotide triphosphate hydrolases"/>
    <property type="match status" value="2"/>
</dbReference>
<sequence length="764" mass="84746">MTQAVEAPALTIMVPLLIRGLRHGETPIKRKTAIIMANMAKLVNNPADATVFLPRLLPGVKVVSEEVADPELRQVATMAHSTLLRIEQEAEEVQLHASRIKLDETRATKLVHQTLAGMRQLSNLAGQGVNDPGGTVVAFVAQLMVLLACSRDFNLPHWQEALVPYLELVVASYDEAEALVQKLCYACKGLGVSGPSTDDLQDDVQGATLANCEFSLAYGGKILLNNARLILKRGRRYGLCGANGAGKSTLMKAIAANKVEGFPPPDKLRTATLEELDVVAYILSDPLLAHLPREEVHKALSAVGFDDDMKPRLITNLSGGWKMKLALARAMLLQADVLLLDEPTNHMDTTNVAWLVNYLNTQPNMTAMVVSHDSTFLDAVTTDIYHYENRRLRRYKGNLSEFVKVKPEAKSYYQLGAATLKFTFPEPAPLDGVTSRQKSILSMKKVAFTYPGAQRQALSDITCHVRLDSRVAVLGRNGAGKSTLIKILTAELKPQDGVVTRHPNMRLAYVAQHAFHHLEEHLDISPSRYILRRYSGGEDKEERMEGDEWAKIKSQIWTIDGQPRQLDKLLGRRKKKRSYEYEVAWVGLSSICFNRWITREELVEKGFEKLVNELDGKQAAQQKVGEQTRPLTMASIEEFCRDFGLEPEFSMHSNIKGLSGGQKVKLVLAAAMWQNPHMLIMDEPTNYLDREALGALAEAINKWTGGVVIISHHQEFIGAVCHEVWHVADGKLAISTMADFTSKHSAEMAQEARAEEARAAAARK</sequence>
<dbReference type="SUPFAM" id="SSF48371">
    <property type="entry name" value="ARM repeat"/>
    <property type="match status" value="1"/>
</dbReference>
<dbReference type="Gene3D" id="2.40.50.990">
    <property type="match status" value="1"/>
</dbReference>
<dbReference type="InterPro" id="IPR011989">
    <property type="entry name" value="ARM-like"/>
</dbReference>
<organism evidence="14 15">
    <name type="scientific">Haematococcus lacustris</name>
    <name type="common">Green alga</name>
    <name type="synonym">Haematococcus pluvialis</name>
    <dbReference type="NCBI Taxonomy" id="44745"/>
    <lineage>
        <taxon>Eukaryota</taxon>
        <taxon>Viridiplantae</taxon>
        <taxon>Chlorophyta</taxon>
        <taxon>core chlorophytes</taxon>
        <taxon>Chlorophyceae</taxon>
        <taxon>CS clade</taxon>
        <taxon>Chlamydomonadales</taxon>
        <taxon>Haematococcaceae</taxon>
        <taxon>Haematococcus</taxon>
    </lineage>
</organism>
<evidence type="ECO:0000256" key="2">
    <source>
        <dbReference type="ARBA" id="ARBA00004815"/>
    </source>
</evidence>
<evidence type="ECO:0000313" key="15">
    <source>
        <dbReference type="Proteomes" id="UP000485058"/>
    </source>
</evidence>
<dbReference type="AlphaFoldDB" id="A0A699ZP02"/>
<dbReference type="PROSITE" id="PS50893">
    <property type="entry name" value="ABC_TRANSPORTER_2"/>
    <property type="match status" value="2"/>
</dbReference>
<evidence type="ECO:0000256" key="6">
    <source>
        <dbReference type="ARBA" id="ARBA00022741"/>
    </source>
</evidence>
<dbReference type="InterPro" id="IPR003593">
    <property type="entry name" value="AAA+_ATPase"/>
</dbReference>
<keyword evidence="6" id="KW-0547">Nucleotide-binding</keyword>
<dbReference type="Proteomes" id="UP000485058">
    <property type="component" value="Unassembled WGS sequence"/>
</dbReference>
<dbReference type="UniPathway" id="UPA00345"/>
<evidence type="ECO:0000256" key="9">
    <source>
        <dbReference type="ARBA" id="ARBA00022840"/>
    </source>
</evidence>
<dbReference type="InterPro" id="IPR050611">
    <property type="entry name" value="ABCF"/>
</dbReference>
<dbReference type="SMART" id="SM00382">
    <property type="entry name" value="AAA"/>
    <property type="match status" value="2"/>
</dbReference>
<evidence type="ECO:0000256" key="7">
    <source>
        <dbReference type="ARBA" id="ARBA00022768"/>
    </source>
</evidence>
<comment type="subcellular location">
    <subcellularLocation>
        <location evidence="1">Cytoplasm</location>
    </subcellularLocation>
</comment>